<feature type="region of interest" description="Disordered" evidence="1">
    <location>
        <begin position="106"/>
        <end position="133"/>
    </location>
</feature>
<name>A0A4C1VCH7_EUMVA</name>
<evidence type="ECO:0000256" key="1">
    <source>
        <dbReference type="SAM" id="MobiDB-lite"/>
    </source>
</evidence>
<comment type="caution">
    <text evidence="2">The sequence shown here is derived from an EMBL/GenBank/DDBJ whole genome shotgun (WGS) entry which is preliminary data.</text>
</comment>
<dbReference type="EMBL" id="BGZK01000317">
    <property type="protein sequence ID" value="GBP36333.1"/>
    <property type="molecule type" value="Genomic_DNA"/>
</dbReference>
<accession>A0A4C1VCH7</accession>
<evidence type="ECO:0000313" key="2">
    <source>
        <dbReference type="EMBL" id="GBP36333.1"/>
    </source>
</evidence>
<protein>
    <submittedName>
        <fullName evidence="2">Uncharacterized protein</fullName>
    </submittedName>
</protein>
<feature type="compositionally biased region" description="Basic and acidic residues" evidence="1">
    <location>
        <begin position="124"/>
        <end position="133"/>
    </location>
</feature>
<sequence length="133" mass="15551">MEIGFGRSLVTSLHWRVIGDMRALPRHTTMHSRRDVNRHRRATHAVDRVINLGRPDDRHSRHLTRSYKLYKKLNDVTQFTAPHHKRNYGTTIPTLNKQDSHMYIQPYGSEQDKRHDFPPTIGSKTEHDGSAPH</sequence>
<keyword evidence="3" id="KW-1185">Reference proteome</keyword>
<dbReference type="AlphaFoldDB" id="A0A4C1VCH7"/>
<proteinExistence type="predicted"/>
<evidence type="ECO:0000313" key="3">
    <source>
        <dbReference type="Proteomes" id="UP000299102"/>
    </source>
</evidence>
<gene>
    <name evidence="2" type="ORF">EVAR_22465_1</name>
</gene>
<organism evidence="2 3">
    <name type="scientific">Eumeta variegata</name>
    <name type="common">Bagworm moth</name>
    <name type="synonym">Eumeta japonica</name>
    <dbReference type="NCBI Taxonomy" id="151549"/>
    <lineage>
        <taxon>Eukaryota</taxon>
        <taxon>Metazoa</taxon>
        <taxon>Ecdysozoa</taxon>
        <taxon>Arthropoda</taxon>
        <taxon>Hexapoda</taxon>
        <taxon>Insecta</taxon>
        <taxon>Pterygota</taxon>
        <taxon>Neoptera</taxon>
        <taxon>Endopterygota</taxon>
        <taxon>Lepidoptera</taxon>
        <taxon>Glossata</taxon>
        <taxon>Ditrysia</taxon>
        <taxon>Tineoidea</taxon>
        <taxon>Psychidae</taxon>
        <taxon>Oiketicinae</taxon>
        <taxon>Eumeta</taxon>
    </lineage>
</organism>
<reference evidence="2 3" key="1">
    <citation type="journal article" date="2019" name="Commun. Biol.">
        <title>The bagworm genome reveals a unique fibroin gene that provides high tensile strength.</title>
        <authorList>
            <person name="Kono N."/>
            <person name="Nakamura H."/>
            <person name="Ohtoshi R."/>
            <person name="Tomita M."/>
            <person name="Numata K."/>
            <person name="Arakawa K."/>
        </authorList>
    </citation>
    <scope>NUCLEOTIDE SEQUENCE [LARGE SCALE GENOMIC DNA]</scope>
</reference>
<dbReference type="Proteomes" id="UP000299102">
    <property type="component" value="Unassembled WGS sequence"/>
</dbReference>